<accession>A0AAD9HHB9</accession>
<reference evidence="2" key="1">
    <citation type="submission" date="2021-06" db="EMBL/GenBank/DDBJ databases">
        <title>Comparative genomics, transcriptomics and evolutionary studies reveal genomic signatures of adaptation to plant cell wall in hemibiotrophic fungi.</title>
        <authorList>
            <consortium name="DOE Joint Genome Institute"/>
            <person name="Baroncelli R."/>
            <person name="Diaz J.F."/>
            <person name="Benocci T."/>
            <person name="Peng M."/>
            <person name="Battaglia E."/>
            <person name="Haridas S."/>
            <person name="Andreopoulos W."/>
            <person name="Labutti K."/>
            <person name="Pangilinan J."/>
            <person name="Floch G.L."/>
            <person name="Makela M.R."/>
            <person name="Henrissat B."/>
            <person name="Grigoriev I.V."/>
            <person name="Crouch J.A."/>
            <person name="De Vries R.P."/>
            <person name="Sukno S.A."/>
            <person name="Thon M.R."/>
        </authorList>
    </citation>
    <scope>NUCLEOTIDE SEQUENCE</scope>
    <source>
        <strain evidence="2">MAFF235873</strain>
    </source>
</reference>
<feature type="compositionally biased region" description="Pro residues" evidence="1">
    <location>
        <begin position="114"/>
        <end position="130"/>
    </location>
</feature>
<proteinExistence type="predicted"/>
<name>A0AAD9HHB9_9PEZI</name>
<evidence type="ECO:0000313" key="3">
    <source>
        <dbReference type="Proteomes" id="UP001232148"/>
    </source>
</evidence>
<gene>
    <name evidence="2" type="ORF">LX32DRAFT_683456</name>
</gene>
<feature type="region of interest" description="Disordered" evidence="1">
    <location>
        <begin position="109"/>
        <end position="137"/>
    </location>
</feature>
<comment type="caution">
    <text evidence="2">The sequence shown here is derived from an EMBL/GenBank/DDBJ whole genome shotgun (WGS) entry which is preliminary data.</text>
</comment>
<dbReference type="AlphaFoldDB" id="A0AAD9HHB9"/>
<sequence>MASSPLGILGSVAMGSPQGGLRRMNIGREEVWRPPGRMVNLGSLNYIVWVLEDKTRDRRDRGPEYIFRLTDGRRVLSFPRGMVRHGRGLPAVIILGIRLGVIGLPNISQHQPSPAQPSPYHPIRPVPFPEPSLHDYN</sequence>
<protein>
    <submittedName>
        <fullName evidence="2">Uncharacterized protein</fullName>
    </submittedName>
</protein>
<dbReference type="EMBL" id="MU842885">
    <property type="protein sequence ID" value="KAK2027997.1"/>
    <property type="molecule type" value="Genomic_DNA"/>
</dbReference>
<organism evidence="2 3">
    <name type="scientific">Colletotrichum zoysiae</name>
    <dbReference type="NCBI Taxonomy" id="1216348"/>
    <lineage>
        <taxon>Eukaryota</taxon>
        <taxon>Fungi</taxon>
        <taxon>Dikarya</taxon>
        <taxon>Ascomycota</taxon>
        <taxon>Pezizomycotina</taxon>
        <taxon>Sordariomycetes</taxon>
        <taxon>Hypocreomycetidae</taxon>
        <taxon>Glomerellales</taxon>
        <taxon>Glomerellaceae</taxon>
        <taxon>Colletotrichum</taxon>
        <taxon>Colletotrichum graminicola species complex</taxon>
    </lineage>
</organism>
<evidence type="ECO:0000256" key="1">
    <source>
        <dbReference type="SAM" id="MobiDB-lite"/>
    </source>
</evidence>
<keyword evidence="3" id="KW-1185">Reference proteome</keyword>
<dbReference type="Proteomes" id="UP001232148">
    <property type="component" value="Unassembled WGS sequence"/>
</dbReference>
<evidence type="ECO:0000313" key="2">
    <source>
        <dbReference type="EMBL" id="KAK2027997.1"/>
    </source>
</evidence>